<evidence type="ECO:0008006" key="3">
    <source>
        <dbReference type="Google" id="ProtNLM"/>
    </source>
</evidence>
<name>A0A931LVC0_FIMGI</name>
<reference evidence="1" key="1">
    <citation type="submission" date="2020-07" db="EMBL/GenBank/DDBJ databases">
        <title>Huge and variable diversity of episymbiotic CPR bacteria and DPANN archaea in groundwater ecosystems.</title>
        <authorList>
            <person name="He C.Y."/>
            <person name="Keren R."/>
            <person name="Whittaker M."/>
            <person name="Farag I.F."/>
            <person name="Doudna J."/>
            <person name="Cate J.H.D."/>
            <person name="Banfield J.F."/>
        </authorList>
    </citation>
    <scope>NUCLEOTIDE SEQUENCE</scope>
    <source>
        <strain evidence="1">NC_groundwater_17_Pr7_B-0.1um_64_12</strain>
    </source>
</reference>
<comment type="caution">
    <text evidence="1">The sequence shown here is derived from an EMBL/GenBank/DDBJ whole genome shotgun (WGS) entry which is preliminary data.</text>
</comment>
<dbReference type="Proteomes" id="UP000727962">
    <property type="component" value="Unassembled WGS sequence"/>
</dbReference>
<dbReference type="Gene3D" id="2.60.40.1120">
    <property type="entry name" value="Carboxypeptidase-like, regulatory domain"/>
    <property type="match status" value="1"/>
</dbReference>
<dbReference type="EMBL" id="JACOSL010000003">
    <property type="protein sequence ID" value="MBI1755560.1"/>
    <property type="molecule type" value="Genomic_DNA"/>
</dbReference>
<dbReference type="AlphaFoldDB" id="A0A931LVC0"/>
<sequence length="286" mass="28578">MRRLWVGLLPLALAGCGGGGGGVPLGQLVGRILNVETGGPANPSATVQAGNRSVQTALADGSFVVAAADGTTQVLVDPHNAFGITMFSFPPSSGVTDVGDLWVGPTQVTLTGKVLDSTNLNPVSGAGVSFGGRNGVTAADGSFNLAGVAYSDTDQAAFWGIAGGVRATGYFFTTFSTAPNVASAGVVALPDILITPSNDPNPPPPPGNIQGRVLASPSPSGALVSLSSGATIIRVFNVGSDGSYFFWVPPGSYTISFAEGALTAPDVGVTVASQTDVVHVPDVTLH</sequence>
<evidence type="ECO:0000313" key="1">
    <source>
        <dbReference type="EMBL" id="MBI1755560.1"/>
    </source>
</evidence>
<accession>A0A931LVC0</accession>
<proteinExistence type="predicted"/>
<evidence type="ECO:0000313" key="2">
    <source>
        <dbReference type="Proteomes" id="UP000727962"/>
    </source>
</evidence>
<protein>
    <recommendedName>
        <fullName evidence="3">Carboxypeptidase regulatory-like domain-containing protein</fullName>
    </recommendedName>
</protein>
<organism evidence="1 2">
    <name type="scientific">Fimbriimonas ginsengisoli</name>
    <dbReference type="NCBI Taxonomy" id="1005039"/>
    <lineage>
        <taxon>Bacteria</taxon>
        <taxon>Bacillati</taxon>
        <taxon>Armatimonadota</taxon>
        <taxon>Fimbriimonadia</taxon>
        <taxon>Fimbriimonadales</taxon>
        <taxon>Fimbriimonadaceae</taxon>
        <taxon>Fimbriimonas</taxon>
    </lineage>
</organism>
<gene>
    <name evidence="1" type="ORF">HYR64_00445</name>
</gene>
<dbReference type="PROSITE" id="PS51257">
    <property type="entry name" value="PROKAR_LIPOPROTEIN"/>
    <property type="match status" value="1"/>
</dbReference>